<dbReference type="SUPFAM" id="SSF56436">
    <property type="entry name" value="C-type lectin-like"/>
    <property type="match status" value="1"/>
</dbReference>
<evidence type="ECO:0000313" key="8">
    <source>
        <dbReference type="Proteomes" id="UP000316921"/>
    </source>
</evidence>
<reference evidence="7 8" key="1">
    <citation type="submission" date="2019-02" db="EMBL/GenBank/DDBJ databases">
        <title>Deep-cultivation of Planctomycetes and their phenomic and genomic characterization uncovers novel biology.</title>
        <authorList>
            <person name="Wiegand S."/>
            <person name="Jogler M."/>
            <person name="Boedeker C."/>
            <person name="Pinto D."/>
            <person name="Vollmers J."/>
            <person name="Rivas-Marin E."/>
            <person name="Kohn T."/>
            <person name="Peeters S.H."/>
            <person name="Heuer A."/>
            <person name="Rast P."/>
            <person name="Oberbeckmann S."/>
            <person name="Bunk B."/>
            <person name="Jeske O."/>
            <person name="Meyerdierks A."/>
            <person name="Storesund J.E."/>
            <person name="Kallscheuer N."/>
            <person name="Luecker S."/>
            <person name="Lage O.M."/>
            <person name="Pohl T."/>
            <person name="Merkel B.J."/>
            <person name="Hornburger P."/>
            <person name="Mueller R.-W."/>
            <person name="Bruemmer F."/>
            <person name="Labrenz M."/>
            <person name="Spormann A.M."/>
            <person name="Op den Camp H."/>
            <person name="Overmann J."/>
            <person name="Amann R."/>
            <person name="Jetten M.S.M."/>
            <person name="Mascher T."/>
            <person name="Medema M.H."/>
            <person name="Devos D.P."/>
            <person name="Kaster A.-K."/>
            <person name="Ovreas L."/>
            <person name="Rohde M."/>
            <person name="Galperin M.Y."/>
            <person name="Jogler C."/>
        </authorList>
    </citation>
    <scope>NUCLEOTIDE SEQUENCE [LARGE SCALE GENOMIC DNA]</scope>
    <source>
        <strain evidence="7 8">Pla133</strain>
    </source>
</reference>
<keyword evidence="4" id="KW-0067">ATP-binding</keyword>
<dbReference type="PANTHER" id="PTHR43289:SF6">
    <property type="entry name" value="SERINE_THREONINE-PROTEIN KINASE NEKL-3"/>
    <property type="match status" value="1"/>
</dbReference>
<keyword evidence="8" id="KW-1185">Reference proteome</keyword>
<evidence type="ECO:0000256" key="2">
    <source>
        <dbReference type="ARBA" id="ARBA00022741"/>
    </source>
</evidence>
<dbReference type="GO" id="GO:0004674">
    <property type="term" value="F:protein serine/threonine kinase activity"/>
    <property type="evidence" value="ECO:0007669"/>
    <property type="project" value="UniProtKB-EC"/>
</dbReference>
<dbReference type="RefSeq" id="WP_145068677.1">
    <property type="nucleotide sequence ID" value="NZ_CP036287.1"/>
</dbReference>
<keyword evidence="3 7" id="KW-0418">Kinase</keyword>
<dbReference type="Pfam" id="PF03781">
    <property type="entry name" value="FGE-sulfatase"/>
    <property type="match status" value="1"/>
</dbReference>
<dbReference type="InterPro" id="IPR042095">
    <property type="entry name" value="SUMF_sf"/>
</dbReference>
<evidence type="ECO:0000256" key="1">
    <source>
        <dbReference type="ARBA" id="ARBA00022679"/>
    </source>
</evidence>
<dbReference type="PANTHER" id="PTHR43289">
    <property type="entry name" value="MITOGEN-ACTIVATED PROTEIN KINASE KINASE KINASE 20-RELATED"/>
    <property type="match status" value="1"/>
</dbReference>
<feature type="domain" description="Protein kinase" evidence="6">
    <location>
        <begin position="107"/>
        <end position="386"/>
    </location>
</feature>
<dbReference type="KEGG" id="pbap:Pla133_42060"/>
<dbReference type="SMART" id="SM00220">
    <property type="entry name" value="S_TKc"/>
    <property type="match status" value="1"/>
</dbReference>
<dbReference type="InterPro" id="IPR000719">
    <property type="entry name" value="Prot_kinase_dom"/>
</dbReference>
<dbReference type="InterPro" id="IPR005532">
    <property type="entry name" value="SUMF_dom"/>
</dbReference>
<proteinExistence type="predicted"/>
<dbReference type="Gene3D" id="3.30.200.20">
    <property type="entry name" value="Phosphorylase Kinase, domain 1"/>
    <property type="match status" value="1"/>
</dbReference>
<dbReference type="EC" id="2.7.11.1" evidence="7"/>
<keyword evidence="2" id="KW-0547">Nucleotide-binding</keyword>
<dbReference type="PROSITE" id="PS00108">
    <property type="entry name" value="PROTEIN_KINASE_ST"/>
    <property type="match status" value="1"/>
</dbReference>
<accession>A0A518BQ54</accession>
<dbReference type="InterPro" id="IPR008271">
    <property type="entry name" value="Ser/Thr_kinase_AS"/>
</dbReference>
<dbReference type="EMBL" id="CP036287">
    <property type="protein sequence ID" value="QDU69090.1"/>
    <property type="molecule type" value="Genomic_DNA"/>
</dbReference>
<evidence type="ECO:0000256" key="4">
    <source>
        <dbReference type="ARBA" id="ARBA00022840"/>
    </source>
</evidence>
<dbReference type="PROSITE" id="PS50011">
    <property type="entry name" value="PROTEIN_KINASE_DOM"/>
    <property type="match status" value="1"/>
</dbReference>
<protein>
    <submittedName>
        <fullName evidence="7">Serine/threonine-protein kinase PrkC</fullName>
        <ecNumber evidence="7">2.7.11.1</ecNumber>
    </submittedName>
</protein>
<dbReference type="Pfam" id="PF00069">
    <property type="entry name" value="Pkinase"/>
    <property type="match status" value="1"/>
</dbReference>
<dbReference type="Gene3D" id="1.10.510.10">
    <property type="entry name" value="Transferase(Phosphotransferase) domain 1"/>
    <property type="match status" value="1"/>
</dbReference>
<name>A0A518BQ54_9BACT</name>
<gene>
    <name evidence="7" type="primary">prkC_13</name>
    <name evidence="7" type="ORF">Pla133_42060</name>
</gene>
<evidence type="ECO:0000259" key="6">
    <source>
        <dbReference type="PROSITE" id="PS50011"/>
    </source>
</evidence>
<dbReference type="Proteomes" id="UP000316921">
    <property type="component" value="Chromosome"/>
</dbReference>
<dbReference type="InterPro" id="IPR011009">
    <property type="entry name" value="Kinase-like_dom_sf"/>
</dbReference>
<dbReference type="InterPro" id="IPR016187">
    <property type="entry name" value="CTDL_fold"/>
</dbReference>
<dbReference type="Gene3D" id="3.90.1580.10">
    <property type="entry name" value="paralog of FGE (formylglycine-generating enzyme)"/>
    <property type="match status" value="1"/>
</dbReference>
<keyword evidence="1 7" id="KW-0808">Transferase</keyword>
<sequence>MNDESTESSASPGERLVASFLAAHPDGDREGFEAWIAVHPEARVDADLTSAARAALEAWHDAGRLLAAALPAAAYGPSDSPVGPSNRGGGGGPAPRAFAQGDRLAHFTLGAFVARGGMGQVWQAFDENLRRVVALKLVLPERVEARSLELFAREARAGGRLSHPNIVRTLDFGRDEGVAWIAQDLIDGGWDLKGLLAKICAAEVVPPGYYRRAAEIVAQLADGLGAAHGLGVIHRDVKPANVLLDTNAGDGDVTTALTGTPKLTDFGLARIKGDSFPSFVGELAGTWAYMSPEQVRRKRAGLDERTDIFSLGVVLYELLALRRPFDGDTVQQIADQILNTEPPRPSRVRSRCPEELAVICGKALEKEPQHRYQTAAEFAKDLRRFLEHRPIHARPARLPSKVRKFVRRHPTASAAGSIGALGALALILVGSNAAIQARIADRRWEEIQSLSALEDLRDLERVADQLWPITGDRIDEFGQWIESAQEVVDRLPRERARLEALEGRALSGPSTTEGAGWVFPATDAGRAEKWWHSNLTELVEQLEAFELAPLGLFAAAPDAISVAHGWSMPRRLEACERIARESAPGGSWAVRWEQARRSISTADAYSGLELEPIWGLVPIGRDRESGLWEFWHVLSGAEPRRSELGEIVVEDGSGVVLVLVPGGTFWMGAQADAPDAPNYHQSARENEGPVRFVTVAPFLLSKYELTQAQWSRLAGYNPSGFQGVEHGVDPRHPVEHVSWVDCNQVLDRFGLGMPSEAQWEYACRAGTQTPWSTGAKESSLTDGDAANIKAETVRLRHSPVGSFRPNAFGLHDMHGNVWEFCSDLYRTTPAEPASPAVEPGDSPTHPTRGGCFLSVPDKARSAYRDSATPTFHEGILGVRPALSLR</sequence>
<feature type="region of interest" description="Disordered" evidence="5">
    <location>
        <begin position="1"/>
        <end position="22"/>
    </location>
</feature>
<evidence type="ECO:0000256" key="5">
    <source>
        <dbReference type="SAM" id="MobiDB-lite"/>
    </source>
</evidence>
<dbReference type="SUPFAM" id="SSF56112">
    <property type="entry name" value="Protein kinase-like (PK-like)"/>
    <property type="match status" value="1"/>
</dbReference>
<dbReference type="GO" id="GO:0005524">
    <property type="term" value="F:ATP binding"/>
    <property type="evidence" value="ECO:0007669"/>
    <property type="project" value="UniProtKB-KW"/>
</dbReference>
<organism evidence="7 8">
    <name type="scientific">Engelhardtia mirabilis</name>
    <dbReference type="NCBI Taxonomy" id="2528011"/>
    <lineage>
        <taxon>Bacteria</taxon>
        <taxon>Pseudomonadati</taxon>
        <taxon>Planctomycetota</taxon>
        <taxon>Planctomycetia</taxon>
        <taxon>Planctomycetia incertae sedis</taxon>
        <taxon>Engelhardtia</taxon>
    </lineage>
</organism>
<evidence type="ECO:0000256" key="3">
    <source>
        <dbReference type="ARBA" id="ARBA00022777"/>
    </source>
</evidence>
<dbReference type="AlphaFoldDB" id="A0A518BQ54"/>
<evidence type="ECO:0000313" key="7">
    <source>
        <dbReference type="EMBL" id="QDU69090.1"/>
    </source>
</evidence>
<dbReference type="CDD" id="cd14014">
    <property type="entry name" value="STKc_PknB_like"/>
    <property type="match status" value="1"/>
</dbReference>
<feature type="region of interest" description="Disordered" evidence="5">
    <location>
        <begin position="76"/>
        <end position="97"/>
    </location>
</feature>